<protein>
    <submittedName>
        <fullName evidence="1">Uncharacterized protein</fullName>
    </submittedName>
</protein>
<keyword evidence="2" id="KW-1185">Reference proteome</keyword>
<sequence>MAMKIENALRGEDLAYREGKVWVQKIYSKPWSKQHIIKRRLKAIETRLIMVSRWK</sequence>
<reference evidence="2" key="1">
    <citation type="submission" date="2021-01" db="EMBL/GenBank/DDBJ databases">
        <title>Caligus Genome Assembly.</title>
        <authorList>
            <person name="Gallardo-Escarate C."/>
        </authorList>
    </citation>
    <scope>NUCLEOTIDE SEQUENCE [LARGE SCALE GENOMIC DNA]</scope>
</reference>
<evidence type="ECO:0000313" key="1">
    <source>
        <dbReference type="EMBL" id="QQP41536.1"/>
    </source>
</evidence>
<evidence type="ECO:0000313" key="2">
    <source>
        <dbReference type="Proteomes" id="UP000595437"/>
    </source>
</evidence>
<dbReference type="EMBL" id="CP045899">
    <property type="protein sequence ID" value="QQP41536.1"/>
    <property type="molecule type" value="Genomic_DNA"/>
</dbReference>
<dbReference type="AlphaFoldDB" id="A0A7T8H1Q1"/>
<name>A0A7T8H1Q1_CALRO</name>
<dbReference type="Proteomes" id="UP000595437">
    <property type="component" value="Chromosome 10"/>
</dbReference>
<accession>A0A7T8H1Q1</accession>
<proteinExistence type="predicted"/>
<gene>
    <name evidence="1" type="ORF">FKW44_015942</name>
</gene>
<organism evidence="1 2">
    <name type="scientific">Caligus rogercresseyi</name>
    <name type="common">Sea louse</name>
    <dbReference type="NCBI Taxonomy" id="217165"/>
    <lineage>
        <taxon>Eukaryota</taxon>
        <taxon>Metazoa</taxon>
        <taxon>Ecdysozoa</taxon>
        <taxon>Arthropoda</taxon>
        <taxon>Crustacea</taxon>
        <taxon>Multicrustacea</taxon>
        <taxon>Hexanauplia</taxon>
        <taxon>Copepoda</taxon>
        <taxon>Siphonostomatoida</taxon>
        <taxon>Caligidae</taxon>
        <taxon>Caligus</taxon>
    </lineage>
</organism>